<dbReference type="Proteomes" id="UP000434172">
    <property type="component" value="Unassembled WGS sequence"/>
</dbReference>
<comment type="caution">
    <text evidence="1">The sequence shown here is derived from an EMBL/GenBank/DDBJ whole genome shotgun (WGS) entry which is preliminary data.</text>
</comment>
<evidence type="ECO:0000313" key="1">
    <source>
        <dbReference type="EMBL" id="KAF0315546.1"/>
    </source>
</evidence>
<keyword evidence="2" id="KW-1185">Reference proteome</keyword>
<reference evidence="1 2" key="1">
    <citation type="submission" date="2019-12" db="EMBL/GenBank/DDBJ databases">
        <title>A genome sequence resource for the geographically widespread anthracnose pathogen Colletotrichum asianum.</title>
        <authorList>
            <person name="Meng Y."/>
        </authorList>
    </citation>
    <scope>NUCLEOTIDE SEQUENCE [LARGE SCALE GENOMIC DNA]</scope>
    <source>
        <strain evidence="1 2">ICMP 18580</strain>
    </source>
</reference>
<name>A0A8H3VXZ1_9PEZI</name>
<proteinExistence type="predicted"/>
<evidence type="ECO:0000313" key="2">
    <source>
        <dbReference type="Proteomes" id="UP000434172"/>
    </source>
</evidence>
<organism evidence="1 2">
    <name type="scientific">Colletotrichum asianum</name>
    <dbReference type="NCBI Taxonomy" id="702518"/>
    <lineage>
        <taxon>Eukaryota</taxon>
        <taxon>Fungi</taxon>
        <taxon>Dikarya</taxon>
        <taxon>Ascomycota</taxon>
        <taxon>Pezizomycotina</taxon>
        <taxon>Sordariomycetes</taxon>
        <taxon>Hypocreomycetidae</taxon>
        <taxon>Glomerellales</taxon>
        <taxon>Glomerellaceae</taxon>
        <taxon>Colletotrichum</taxon>
        <taxon>Colletotrichum gloeosporioides species complex</taxon>
    </lineage>
</organism>
<sequence length="131" mass="14788">MENTRTSGVVTNRASEAELAISALHRETMVILTAVTNSQQRKRDLQRRGPALIPGSVTRKWYALDTQITAYMRDDAHEPRLNDEITECQRRISNHMSLSRYPEANNVDIGQLYLLLATKPALAELRRAAAL</sequence>
<dbReference type="EMBL" id="WOWK01000198">
    <property type="protein sequence ID" value="KAF0315546.1"/>
    <property type="molecule type" value="Genomic_DNA"/>
</dbReference>
<protein>
    <submittedName>
        <fullName evidence="1">Uncharacterized protein</fullName>
    </submittedName>
</protein>
<dbReference type="OrthoDB" id="4833882at2759"/>
<gene>
    <name evidence="1" type="ORF">GQ607_017226</name>
</gene>
<dbReference type="AlphaFoldDB" id="A0A8H3VXZ1"/>
<accession>A0A8H3VXZ1</accession>